<gene>
    <name evidence="3" type="ORF">SAMN05421721_10180</name>
</gene>
<organism evidence="3 4">
    <name type="scientific">Ectothiorhodospira mobilis</name>
    <dbReference type="NCBI Taxonomy" id="195064"/>
    <lineage>
        <taxon>Bacteria</taxon>
        <taxon>Pseudomonadati</taxon>
        <taxon>Pseudomonadota</taxon>
        <taxon>Gammaproteobacteria</taxon>
        <taxon>Chromatiales</taxon>
        <taxon>Ectothiorhodospiraceae</taxon>
        <taxon>Ectothiorhodospira</taxon>
    </lineage>
</organism>
<dbReference type="InterPro" id="IPR006442">
    <property type="entry name" value="Antitoxin_Phd/YefM"/>
</dbReference>
<dbReference type="Proteomes" id="UP000199556">
    <property type="component" value="Unassembled WGS sequence"/>
</dbReference>
<dbReference type="AlphaFoldDB" id="A0A1I4P9J9"/>
<dbReference type="SUPFAM" id="SSF143120">
    <property type="entry name" value="YefM-like"/>
    <property type="match status" value="1"/>
</dbReference>
<protein>
    <recommendedName>
        <fullName evidence="2">Antitoxin</fullName>
    </recommendedName>
</protein>
<evidence type="ECO:0000256" key="1">
    <source>
        <dbReference type="ARBA" id="ARBA00009981"/>
    </source>
</evidence>
<comment type="similarity">
    <text evidence="1 2">Belongs to the phD/YefM antitoxin family.</text>
</comment>
<evidence type="ECO:0000313" key="3">
    <source>
        <dbReference type="EMBL" id="SFM24217.1"/>
    </source>
</evidence>
<dbReference type="EMBL" id="FOUO01000001">
    <property type="protein sequence ID" value="SFM24217.1"/>
    <property type="molecule type" value="Genomic_DNA"/>
</dbReference>
<keyword evidence="4" id="KW-1185">Reference proteome</keyword>
<dbReference type="Pfam" id="PF02604">
    <property type="entry name" value="PhdYeFM_antitox"/>
    <property type="match status" value="1"/>
</dbReference>
<dbReference type="InterPro" id="IPR036165">
    <property type="entry name" value="YefM-like_sf"/>
</dbReference>
<dbReference type="STRING" id="195064.SAMN05421721_10180"/>
<evidence type="ECO:0000313" key="4">
    <source>
        <dbReference type="Proteomes" id="UP000199556"/>
    </source>
</evidence>
<dbReference type="Gene3D" id="3.40.1620.10">
    <property type="entry name" value="YefM-like domain"/>
    <property type="match status" value="1"/>
</dbReference>
<proteinExistence type="inferred from homology"/>
<dbReference type="NCBIfam" id="TIGR01552">
    <property type="entry name" value="phd_fam"/>
    <property type="match status" value="1"/>
</dbReference>
<sequence>MSLVNANREVEMDTVDIHQAKSQFSRLLARAANGETVIIAQAGQPLAKLMPMETPSSSQVHRLGFLKGAFQIPEDFDSMGSEQITGMFGDDQRS</sequence>
<dbReference type="PANTHER" id="PTHR35377">
    <property type="entry name" value="ANTITOXIN VAPB49-RELATED-RELATED"/>
    <property type="match status" value="1"/>
</dbReference>
<dbReference type="PANTHER" id="PTHR35377:SF4">
    <property type="entry name" value="PREVENT-HOST-DEATH FAMILY PROTEIN"/>
    <property type="match status" value="1"/>
</dbReference>
<evidence type="ECO:0000256" key="2">
    <source>
        <dbReference type="RuleBase" id="RU362080"/>
    </source>
</evidence>
<dbReference type="InterPro" id="IPR051416">
    <property type="entry name" value="phD-YefM_TA_antitoxins"/>
</dbReference>
<reference evidence="3 4" key="1">
    <citation type="submission" date="2016-10" db="EMBL/GenBank/DDBJ databases">
        <authorList>
            <person name="de Groot N.N."/>
        </authorList>
    </citation>
    <scope>NUCLEOTIDE SEQUENCE [LARGE SCALE GENOMIC DNA]</scope>
    <source>
        <strain evidence="3 4">DSM 4180</strain>
    </source>
</reference>
<accession>A0A1I4P9J9</accession>
<name>A0A1I4P9J9_ECTMO</name>
<comment type="function">
    <text evidence="2">Antitoxin component of a type II toxin-antitoxin (TA) system.</text>
</comment>